<keyword evidence="2" id="KW-1185">Reference proteome</keyword>
<reference evidence="1" key="1">
    <citation type="submission" date="2022-07" db="EMBL/GenBank/DDBJ databases">
        <title>Phylogenomic reconstructions and comparative analyses of Kickxellomycotina fungi.</title>
        <authorList>
            <person name="Reynolds N.K."/>
            <person name="Stajich J.E."/>
            <person name="Barry K."/>
            <person name="Grigoriev I.V."/>
            <person name="Crous P."/>
            <person name="Smith M.E."/>
        </authorList>
    </citation>
    <scope>NUCLEOTIDE SEQUENCE</scope>
    <source>
        <strain evidence="1">NRRL 1566</strain>
    </source>
</reference>
<dbReference type="InterPro" id="IPR039495">
    <property type="entry name" value="TAF1A"/>
</dbReference>
<name>A0A9W8M1W6_9FUNG</name>
<evidence type="ECO:0000313" key="2">
    <source>
        <dbReference type="Proteomes" id="UP001139887"/>
    </source>
</evidence>
<dbReference type="AlphaFoldDB" id="A0A9W8M1W6"/>
<gene>
    <name evidence="1" type="ORF">IWW36_000253</name>
</gene>
<sequence length="403" mass="46922">MDKYIRPYPETPLDGRRVTPHLRDVRLKVLEDIDAFIRQREYGKASDLLLTMVCTGSLLMKDIWKPLLGVLRQQDPQNRSLSSILDVLIVGVSSMGPNDVAMEQFFAALESNYDDAYRIMLGFSSDLGSKLPAAHGYLGVLIACLRELELRQTLGKQNIPDHHVFKYSEFAQFVLTKEENQRTKYTLKNAQQHLEQALKQDKQSDFFVPYYVQVLIALDKYDEAVSVLQRRYAQEKSIHILRMLISLDPREPVDQVAYMLDYLEMDPYESRWFDKFISSQLDNLENVSVDILKRLLLIIINRIELGDTFESSKWKYLATIVKFLSHEHKDILNSTMDQRLQWWHTMYFDESTFRDAEITDRVVYTAVCAQQLVDLEPEDPIYKILCGDDLSEEQASFVNDHIV</sequence>
<dbReference type="GO" id="GO:0006360">
    <property type="term" value="P:transcription by RNA polymerase I"/>
    <property type="evidence" value="ECO:0007669"/>
    <property type="project" value="InterPro"/>
</dbReference>
<protein>
    <submittedName>
        <fullName evidence="1">Uncharacterized protein</fullName>
    </submittedName>
</protein>
<dbReference type="GO" id="GO:0000120">
    <property type="term" value="C:RNA polymerase I transcription regulator complex"/>
    <property type="evidence" value="ECO:0007669"/>
    <property type="project" value="InterPro"/>
</dbReference>
<dbReference type="OrthoDB" id="5579493at2759"/>
<organism evidence="1 2">
    <name type="scientific">Coemansia brasiliensis</name>
    <dbReference type="NCBI Taxonomy" id="2650707"/>
    <lineage>
        <taxon>Eukaryota</taxon>
        <taxon>Fungi</taxon>
        <taxon>Fungi incertae sedis</taxon>
        <taxon>Zoopagomycota</taxon>
        <taxon>Kickxellomycotina</taxon>
        <taxon>Kickxellomycetes</taxon>
        <taxon>Kickxellales</taxon>
        <taxon>Kickxellaceae</taxon>
        <taxon>Coemansia</taxon>
    </lineage>
</organism>
<comment type="caution">
    <text evidence="1">The sequence shown here is derived from an EMBL/GenBank/DDBJ whole genome shotgun (WGS) entry which is preliminary data.</text>
</comment>
<evidence type="ECO:0000313" key="1">
    <source>
        <dbReference type="EMBL" id="KAJ2852366.1"/>
    </source>
</evidence>
<dbReference type="Proteomes" id="UP001139887">
    <property type="component" value="Unassembled WGS sequence"/>
</dbReference>
<dbReference type="Pfam" id="PF14929">
    <property type="entry name" value="TAF1_subA"/>
    <property type="match status" value="1"/>
</dbReference>
<accession>A0A9W8M1W6</accession>
<dbReference type="EMBL" id="JANBUW010000003">
    <property type="protein sequence ID" value="KAJ2852366.1"/>
    <property type="molecule type" value="Genomic_DNA"/>
</dbReference>
<proteinExistence type="predicted"/>